<dbReference type="EMBL" id="MHTX01000010">
    <property type="protein sequence ID" value="OHA68693.1"/>
    <property type="molecule type" value="Genomic_DNA"/>
</dbReference>
<dbReference type="AlphaFoldDB" id="A0A1G2R792"/>
<feature type="transmembrane region" description="Helical" evidence="1">
    <location>
        <begin position="12"/>
        <end position="29"/>
    </location>
</feature>
<evidence type="ECO:0000256" key="1">
    <source>
        <dbReference type="SAM" id="Phobius"/>
    </source>
</evidence>
<evidence type="ECO:0000313" key="3">
    <source>
        <dbReference type="Proteomes" id="UP000179258"/>
    </source>
</evidence>
<keyword evidence="1" id="KW-0472">Membrane</keyword>
<organism evidence="2 3">
    <name type="scientific">Candidatus Wildermuthbacteria bacterium RIFCSPHIGHO2_02_FULL_47_17</name>
    <dbReference type="NCBI Taxonomy" id="1802452"/>
    <lineage>
        <taxon>Bacteria</taxon>
        <taxon>Candidatus Wildermuthiibacteriota</taxon>
    </lineage>
</organism>
<proteinExistence type="predicted"/>
<keyword evidence="1" id="KW-1133">Transmembrane helix</keyword>
<gene>
    <name evidence="2" type="ORF">A3D59_00945</name>
</gene>
<reference evidence="2 3" key="1">
    <citation type="journal article" date="2016" name="Nat. Commun.">
        <title>Thousands of microbial genomes shed light on interconnected biogeochemical processes in an aquifer system.</title>
        <authorList>
            <person name="Anantharaman K."/>
            <person name="Brown C.T."/>
            <person name="Hug L.A."/>
            <person name="Sharon I."/>
            <person name="Castelle C.J."/>
            <person name="Probst A.J."/>
            <person name="Thomas B.C."/>
            <person name="Singh A."/>
            <person name="Wilkins M.J."/>
            <person name="Karaoz U."/>
            <person name="Brodie E.L."/>
            <person name="Williams K.H."/>
            <person name="Hubbard S.S."/>
            <person name="Banfield J.F."/>
        </authorList>
    </citation>
    <scope>NUCLEOTIDE SEQUENCE [LARGE SCALE GENOMIC DNA]</scope>
</reference>
<evidence type="ECO:0000313" key="2">
    <source>
        <dbReference type="EMBL" id="OHA68693.1"/>
    </source>
</evidence>
<name>A0A1G2R792_9BACT</name>
<keyword evidence="1" id="KW-0812">Transmembrane</keyword>
<protein>
    <submittedName>
        <fullName evidence="2">Uncharacterized protein</fullName>
    </submittedName>
</protein>
<dbReference type="Proteomes" id="UP000179258">
    <property type="component" value="Unassembled WGS sequence"/>
</dbReference>
<comment type="caution">
    <text evidence="2">The sequence shown here is derived from an EMBL/GenBank/DDBJ whole genome shotgun (WGS) entry which is preliminary data.</text>
</comment>
<sequence length="164" mass="18161">MRDIFSGPPLKWIFGLALLLLAAAAVLFWQNSSFQLFRGSQEPQKKETSEAIPEQLASVDAVVKEINAAQKQMIVQGALQSREKEWRINVSSETTLATFTDWQRLTTSVPAGYSPFAPPFNLSISAPLQLSDFHAGDNIYIIAGENQDLSKIEKIDNPKAVLLK</sequence>
<accession>A0A1G2R792</accession>